<evidence type="ECO:0000256" key="4">
    <source>
        <dbReference type="ARBA" id="ARBA00022832"/>
    </source>
</evidence>
<dbReference type="InterPro" id="IPR004568">
    <property type="entry name" value="Ppantetheine-prot_Trfase_dom"/>
</dbReference>
<keyword evidence="2 8" id="KW-0808">Transferase</keyword>
<dbReference type="InterPro" id="IPR037143">
    <property type="entry name" value="4-PPantetheinyl_Trfase_dom_sf"/>
</dbReference>
<organism evidence="10 11">
    <name type="scientific">Scardovia inopinata F0304</name>
    <dbReference type="NCBI Taxonomy" id="641146"/>
    <lineage>
        <taxon>Bacteria</taxon>
        <taxon>Bacillati</taxon>
        <taxon>Actinomycetota</taxon>
        <taxon>Actinomycetes</taxon>
        <taxon>Bifidobacteriales</taxon>
        <taxon>Bifidobacteriaceae</taxon>
        <taxon>Scardovia</taxon>
    </lineage>
</organism>
<comment type="catalytic activity">
    <reaction evidence="8">
        <text>apo-[ACP] + CoA = holo-[ACP] + adenosine 3',5'-bisphosphate + H(+)</text>
        <dbReference type="Rhea" id="RHEA:12068"/>
        <dbReference type="Rhea" id="RHEA-COMP:9685"/>
        <dbReference type="Rhea" id="RHEA-COMP:9690"/>
        <dbReference type="ChEBI" id="CHEBI:15378"/>
        <dbReference type="ChEBI" id="CHEBI:29999"/>
        <dbReference type="ChEBI" id="CHEBI:57287"/>
        <dbReference type="ChEBI" id="CHEBI:58343"/>
        <dbReference type="ChEBI" id="CHEBI:64479"/>
        <dbReference type="EC" id="2.7.8.7"/>
    </reaction>
</comment>
<name>W5IIT1_SCAIO</name>
<dbReference type="InterPro" id="IPR002582">
    <property type="entry name" value="ACPS"/>
</dbReference>
<comment type="cofactor">
    <cofactor evidence="8">
        <name>Mg(2+)</name>
        <dbReference type="ChEBI" id="CHEBI:18420"/>
    </cofactor>
</comment>
<dbReference type="GO" id="GO:0008897">
    <property type="term" value="F:holo-[acyl-carrier-protein] synthase activity"/>
    <property type="evidence" value="ECO:0007669"/>
    <property type="project" value="UniProtKB-UniRule"/>
</dbReference>
<dbReference type="GO" id="GO:0000287">
    <property type="term" value="F:magnesium ion binding"/>
    <property type="evidence" value="ECO:0007669"/>
    <property type="project" value="UniProtKB-UniRule"/>
</dbReference>
<dbReference type="HAMAP" id="MF_00101">
    <property type="entry name" value="AcpS"/>
    <property type="match status" value="1"/>
</dbReference>
<evidence type="ECO:0000256" key="6">
    <source>
        <dbReference type="ARBA" id="ARBA00023098"/>
    </source>
</evidence>
<evidence type="ECO:0000259" key="9">
    <source>
        <dbReference type="Pfam" id="PF01648"/>
    </source>
</evidence>
<keyword evidence="11" id="KW-1185">Reference proteome</keyword>
<dbReference type="Gene3D" id="3.90.470.20">
    <property type="entry name" value="4'-phosphopantetheinyl transferase domain"/>
    <property type="match status" value="1"/>
</dbReference>
<keyword evidence="8" id="KW-0963">Cytoplasm</keyword>
<accession>W5IIT1</accession>
<comment type="subcellular location">
    <subcellularLocation>
        <location evidence="8">Cytoplasm</location>
    </subcellularLocation>
</comment>
<comment type="function">
    <text evidence="8">Transfers the 4'-phosphopantetheine moiety from coenzyme A to a Ser of acyl-carrier-protein.</text>
</comment>
<keyword evidence="1 8" id="KW-0444">Lipid biosynthesis</keyword>
<keyword evidence="6 8" id="KW-0443">Lipid metabolism</keyword>
<keyword evidence="4 8" id="KW-0276">Fatty acid metabolism</keyword>
<proteinExistence type="inferred from homology"/>
<evidence type="ECO:0000256" key="7">
    <source>
        <dbReference type="ARBA" id="ARBA00023160"/>
    </source>
</evidence>
<dbReference type="EMBL" id="ADCX01000002">
    <property type="protein sequence ID" value="EFG26738.2"/>
    <property type="molecule type" value="Genomic_DNA"/>
</dbReference>
<dbReference type="SUPFAM" id="SSF56214">
    <property type="entry name" value="4'-phosphopantetheinyl transferase"/>
    <property type="match status" value="1"/>
</dbReference>
<feature type="binding site" evidence="8">
    <location>
        <position position="84"/>
    </location>
    <ligand>
        <name>Mg(2+)</name>
        <dbReference type="ChEBI" id="CHEBI:18420"/>
    </ligand>
</feature>
<evidence type="ECO:0000256" key="8">
    <source>
        <dbReference type="HAMAP-Rule" id="MF_00101"/>
    </source>
</evidence>
<keyword evidence="3 8" id="KW-0479">Metal-binding</keyword>
<comment type="caution">
    <text evidence="10">The sequence shown here is derived from an EMBL/GenBank/DDBJ whole genome shotgun (WGS) entry which is preliminary data.</text>
</comment>
<dbReference type="AlphaFoldDB" id="W5IIT1"/>
<dbReference type="NCBIfam" id="TIGR00556">
    <property type="entry name" value="pantethn_trn"/>
    <property type="match status" value="1"/>
</dbReference>
<gene>
    <name evidence="8" type="primary">acpS</name>
    <name evidence="10" type="ORF">HMPREF9020_00365</name>
</gene>
<dbReference type="GO" id="GO:0006633">
    <property type="term" value="P:fatty acid biosynthetic process"/>
    <property type="evidence" value="ECO:0007669"/>
    <property type="project" value="UniProtKB-UniRule"/>
</dbReference>
<dbReference type="InterPro" id="IPR008278">
    <property type="entry name" value="4-PPantetheinyl_Trfase_dom"/>
</dbReference>
<keyword evidence="7 8" id="KW-0275">Fatty acid biosynthesis</keyword>
<evidence type="ECO:0000256" key="2">
    <source>
        <dbReference type="ARBA" id="ARBA00022679"/>
    </source>
</evidence>
<dbReference type="EC" id="2.7.8.7" evidence="8"/>
<evidence type="ECO:0000256" key="5">
    <source>
        <dbReference type="ARBA" id="ARBA00022842"/>
    </source>
</evidence>
<reference evidence="10 11" key="1">
    <citation type="submission" date="2012-01" db="EMBL/GenBank/DDBJ databases">
        <title>The Genome Sequence of Scardovia inopinata F0304.</title>
        <authorList>
            <consortium name="The Broad Institute Genome Sequencing Platform"/>
            <person name="Ward D."/>
            <person name="Earl A."/>
            <person name="Feldgarden M."/>
            <person name="Gevers D."/>
            <person name="Young S."/>
            <person name="Zeng Q."/>
            <person name="Koehrsen M."/>
            <person name="Alvarado L."/>
            <person name="Berlin A.M."/>
            <person name="Borenstein D."/>
            <person name="Chapman S.B."/>
            <person name="Chen Z."/>
            <person name="Engels R."/>
            <person name="Freedman E."/>
            <person name="Gellesch M."/>
            <person name="Goldberg J."/>
            <person name="Griggs A."/>
            <person name="Gujja S."/>
            <person name="Heilman E.R."/>
            <person name="Heiman D.I."/>
            <person name="Hepburn T.A."/>
            <person name="Howarth C."/>
            <person name="Jen D."/>
            <person name="Larson L."/>
            <person name="Mehta T."/>
            <person name="Park D."/>
            <person name="Pearson M."/>
            <person name="Richards J."/>
            <person name="Roberts A."/>
            <person name="Saif S."/>
            <person name="Shea T.D."/>
            <person name="Shenoy N."/>
            <person name="Sisk P."/>
            <person name="Stolte C."/>
            <person name="Sykes S.N."/>
            <person name="Walk T."/>
            <person name="White J."/>
            <person name="Yandava C."/>
            <person name="Izard J."/>
            <person name="Baranova O.V."/>
            <person name="Blanton J.M."/>
            <person name="Tanner A.C."/>
            <person name="Dewhirst F."/>
            <person name="Haas B."/>
            <person name="Nusbaum C."/>
            <person name="Birren B."/>
        </authorList>
    </citation>
    <scope>NUCLEOTIDE SEQUENCE [LARGE SCALE GENOMIC DNA]</scope>
    <source>
        <strain evidence="10 11">F0304</strain>
    </source>
</reference>
<dbReference type="HOGENOM" id="CLU_089696_2_0_11"/>
<comment type="similarity">
    <text evidence="8">Belongs to the P-Pant transferase superfamily. AcpS family.</text>
</comment>
<dbReference type="eggNOG" id="COG0736">
    <property type="taxonomic scope" value="Bacteria"/>
</dbReference>
<feature type="domain" description="4'-phosphopantetheinyl transferase" evidence="9">
    <location>
        <begin position="27"/>
        <end position="100"/>
    </location>
</feature>
<keyword evidence="5 8" id="KW-0460">Magnesium</keyword>
<sequence>MQYVICFIPYIPKNDNIYTMIQATIQGIGHDVVNIHDFSTQCGQNPHFIRNFFSATEIRQARRRSLVKNDDLSLHLAARWAGKEAFIKAWCQALSFAESQEERELPSQNENYPYTIENFPWKEVEILDDAHGVPNLYLSAQMRRKLAESLEIVEEQAIFSVSLSHDDPIASAVAIIQAQPRKNEQDPSL</sequence>
<evidence type="ECO:0000256" key="1">
    <source>
        <dbReference type="ARBA" id="ARBA00022516"/>
    </source>
</evidence>
<evidence type="ECO:0000313" key="11">
    <source>
        <dbReference type="Proteomes" id="UP000005777"/>
    </source>
</evidence>
<evidence type="ECO:0000256" key="3">
    <source>
        <dbReference type="ARBA" id="ARBA00022723"/>
    </source>
</evidence>
<evidence type="ECO:0000313" key="10">
    <source>
        <dbReference type="EMBL" id="EFG26738.2"/>
    </source>
</evidence>
<dbReference type="Proteomes" id="UP000005777">
    <property type="component" value="Unassembled WGS sequence"/>
</dbReference>
<dbReference type="Pfam" id="PF01648">
    <property type="entry name" value="ACPS"/>
    <property type="match status" value="1"/>
</dbReference>
<protein>
    <recommendedName>
        <fullName evidence="8">Holo-[acyl-carrier-protein] synthase</fullName>
        <shortName evidence="8">Holo-ACP synthase</shortName>
        <ecNumber evidence="8">2.7.8.7</ecNumber>
    </recommendedName>
    <alternativeName>
        <fullName evidence="8">4'-phosphopantetheinyl transferase AcpS</fullName>
    </alternativeName>
</protein>
<dbReference type="GO" id="GO:0005737">
    <property type="term" value="C:cytoplasm"/>
    <property type="evidence" value="ECO:0007669"/>
    <property type="project" value="UniProtKB-SubCell"/>
</dbReference>
<feature type="binding site" evidence="8">
    <location>
        <position position="31"/>
    </location>
    <ligand>
        <name>Mg(2+)</name>
        <dbReference type="ChEBI" id="CHEBI:18420"/>
    </ligand>
</feature>